<dbReference type="FunFam" id="1.10.10.10:FF:000001">
    <property type="entry name" value="LysR family transcriptional regulator"/>
    <property type="match status" value="1"/>
</dbReference>
<dbReference type="PANTHER" id="PTHR30346">
    <property type="entry name" value="TRANSCRIPTIONAL DUAL REGULATOR HCAR-RELATED"/>
    <property type="match status" value="1"/>
</dbReference>
<dbReference type="GO" id="GO:0032993">
    <property type="term" value="C:protein-DNA complex"/>
    <property type="evidence" value="ECO:0007669"/>
    <property type="project" value="TreeGrafter"/>
</dbReference>
<feature type="domain" description="HTH lysR-type" evidence="5">
    <location>
        <begin position="1"/>
        <end position="58"/>
    </location>
</feature>
<evidence type="ECO:0000256" key="3">
    <source>
        <dbReference type="ARBA" id="ARBA00023125"/>
    </source>
</evidence>
<dbReference type="Proteomes" id="UP000295674">
    <property type="component" value="Unassembled WGS sequence"/>
</dbReference>
<evidence type="ECO:0000256" key="2">
    <source>
        <dbReference type="ARBA" id="ARBA00023015"/>
    </source>
</evidence>
<dbReference type="AlphaFoldDB" id="A0A4R4VGM5"/>
<dbReference type="CDD" id="cd05466">
    <property type="entry name" value="PBP2_LTTR_substrate"/>
    <property type="match status" value="1"/>
</dbReference>
<sequence length="295" mass="31919">MQIAQLRAFVAALDENGFGAAAHVLGRTQSAISHAVAALEQELGAAVLRRSRDGVRATPLGEQILPRARAVLRQVEGIEEDARALRGMNRGRLRIAAFPTACQLLPTYIAALRRTCPGIEVVLWEGTDQEVERWIEEHLVDVGVRATLDTPGADELLLATDEMVAVVDPQHPLAAEPTVRLSDLTDDPMLVSDGGCEPLVDQLHADAGISLRIDQRVREMSTLLAMVREGLGVTVVPELSVEEGRGVVAIPLRPRARRHLTLVCATDPPTGPVLALRDLLRAEEHEAERPNASCV</sequence>
<dbReference type="EMBL" id="SMKS01000056">
    <property type="protein sequence ID" value="TDD01843.1"/>
    <property type="molecule type" value="Genomic_DNA"/>
</dbReference>
<dbReference type="GO" id="GO:0003700">
    <property type="term" value="F:DNA-binding transcription factor activity"/>
    <property type="evidence" value="ECO:0007669"/>
    <property type="project" value="InterPro"/>
</dbReference>
<accession>A0A4R4VGM5</accession>
<evidence type="ECO:0000313" key="6">
    <source>
        <dbReference type="EMBL" id="TDD01843.1"/>
    </source>
</evidence>
<keyword evidence="4" id="KW-0804">Transcription</keyword>
<dbReference type="GO" id="GO:0003677">
    <property type="term" value="F:DNA binding"/>
    <property type="evidence" value="ECO:0007669"/>
    <property type="project" value="UniProtKB-KW"/>
</dbReference>
<dbReference type="Pfam" id="PF03466">
    <property type="entry name" value="LysR_substrate"/>
    <property type="match status" value="1"/>
</dbReference>
<dbReference type="InterPro" id="IPR036390">
    <property type="entry name" value="WH_DNA-bd_sf"/>
</dbReference>
<organism evidence="6 7">
    <name type="scientific">Saccharopolyspora terrae</name>
    <dbReference type="NCBI Taxonomy" id="2530384"/>
    <lineage>
        <taxon>Bacteria</taxon>
        <taxon>Bacillati</taxon>
        <taxon>Actinomycetota</taxon>
        <taxon>Actinomycetes</taxon>
        <taxon>Pseudonocardiales</taxon>
        <taxon>Pseudonocardiaceae</taxon>
        <taxon>Saccharopolyspora</taxon>
    </lineage>
</organism>
<dbReference type="PANTHER" id="PTHR30346:SF29">
    <property type="entry name" value="LYSR SUBSTRATE-BINDING"/>
    <property type="match status" value="1"/>
</dbReference>
<comment type="similarity">
    <text evidence="1">Belongs to the LysR transcriptional regulatory family.</text>
</comment>
<keyword evidence="2" id="KW-0805">Transcription regulation</keyword>
<dbReference type="PRINTS" id="PR00039">
    <property type="entry name" value="HTHLYSR"/>
</dbReference>
<dbReference type="InterPro" id="IPR005119">
    <property type="entry name" value="LysR_subst-bd"/>
</dbReference>
<evidence type="ECO:0000256" key="4">
    <source>
        <dbReference type="ARBA" id="ARBA00023163"/>
    </source>
</evidence>
<evidence type="ECO:0000313" key="7">
    <source>
        <dbReference type="Proteomes" id="UP000295674"/>
    </source>
</evidence>
<comment type="caution">
    <text evidence="6">The sequence shown here is derived from an EMBL/GenBank/DDBJ whole genome shotgun (WGS) entry which is preliminary data.</text>
</comment>
<dbReference type="PROSITE" id="PS50931">
    <property type="entry name" value="HTH_LYSR"/>
    <property type="match status" value="1"/>
</dbReference>
<dbReference type="RefSeq" id="WP_132678144.1">
    <property type="nucleotide sequence ID" value="NZ_SMKS01000056.1"/>
</dbReference>
<dbReference type="Gene3D" id="1.10.10.10">
    <property type="entry name" value="Winged helix-like DNA-binding domain superfamily/Winged helix DNA-binding domain"/>
    <property type="match status" value="1"/>
</dbReference>
<gene>
    <name evidence="6" type="ORF">E1181_24255</name>
</gene>
<evidence type="ECO:0000259" key="5">
    <source>
        <dbReference type="PROSITE" id="PS50931"/>
    </source>
</evidence>
<dbReference type="InterPro" id="IPR036388">
    <property type="entry name" value="WH-like_DNA-bd_sf"/>
</dbReference>
<evidence type="ECO:0000256" key="1">
    <source>
        <dbReference type="ARBA" id="ARBA00009437"/>
    </source>
</evidence>
<keyword evidence="3" id="KW-0238">DNA-binding</keyword>
<dbReference type="Gene3D" id="3.40.190.10">
    <property type="entry name" value="Periplasmic binding protein-like II"/>
    <property type="match status" value="2"/>
</dbReference>
<name>A0A4R4VGM5_9PSEU</name>
<dbReference type="SUPFAM" id="SSF46785">
    <property type="entry name" value="Winged helix' DNA-binding domain"/>
    <property type="match status" value="1"/>
</dbReference>
<reference evidence="6 7" key="1">
    <citation type="submission" date="2019-03" db="EMBL/GenBank/DDBJ databases">
        <title>Draft genome sequences of novel Actinobacteria.</title>
        <authorList>
            <person name="Sahin N."/>
            <person name="Ay H."/>
            <person name="Saygin H."/>
        </authorList>
    </citation>
    <scope>NUCLEOTIDE SEQUENCE [LARGE SCALE GENOMIC DNA]</scope>
    <source>
        <strain evidence="6 7">16K309</strain>
    </source>
</reference>
<dbReference type="OrthoDB" id="3461141at2"/>
<proteinExistence type="inferred from homology"/>
<keyword evidence="7" id="KW-1185">Reference proteome</keyword>
<protein>
    <submittedName>
        <fullName evidence="6">LysR family transcriptional regulator</fullName>
    </submittedName>
</protein>
<dbReference type="Pfam" id="PF00126">
    <property type="entry name" value="HTH_1"/>
    <property type="match status" value="1"/>
</dbReference>
<dbReference type="InterPro" id="IPR000847">
    <property type="entry name" value="LysR_HTH_N"/>
</dbReference>
<dbReference type="SUPFAM" id="SSF53850">
    <property type="entry name" value="Periplasmic binding protein-like II"/>
    <property type="match status" value="1"/>
</dbReference>